<keyword evidence="1" id="KW-1133">Transmembrane helix</keyword>
<evidence type="ECO:0000313" key="4">
    <source>
        <dbReference type="Proteomes" id="UP000192333"/>
    </source>
</evidence>
<dbReference type="AlphaFoldDB" id="A0A1W2H6C2"/>
<dbReference type="Pfam" id="PF02368">
    <property type="entry name" value="Big_2"/>
    <property type="match status" value="1"/>
</dbReference>
<proteinExistence type="predicted"/>
<dbReference type="STRING" id="758820.SAMN00777080_3122"/>
<dbReference type="SUPFAM" id="SSF49373">
    <property type="entry name" value="Invasin/intimin cell-adhesion fragments"/>
    <property type="match status" value="1"/>
</dbReference>
<name>A0A1W2H6C2_9BACT</name>
<evidence type="ECO:0000313" key="3">
    <source>
        <dbReference type="EMBL" id="SMD44500.1"/>
    </source>
</evidence>
<dbReference type="OrthoDB" id="833341at2"/>
<evidence type="ECO:0000256" key="1">
    <source>
        <dbReference type="SAM" id="Phobius"/>
    </source>
</evidence>
<dbReference type="SMART" id="SM00635">
    <property type="entry name" value="BID_2"/>
    <property type="match status" value="1"/>
</dbReference>
<sequence>MKNQHFKFSGKYFGFLLLLTLSISFLFMPSCTDDFKENDNLADDFDILAQVISLKYGNLGVSDAANDGIDEFYFLSPTVSTQPKFHGSFHPNLAPIVEISDDFSFETVHTLFKREPNATNSVQVNAQEEFYFANWDLSKTKPVIGKIYRARVKVGSRVLGFVDFGVVRNANQKLNNNIIPVVENQQMRITFRIEDKICPARIEVVPEEAIILKGAQQQFTAIVYNFFDEVLENQKITWSVGNEAVASINQNGMATGSEFGSTSVLATVHDVTGEGALFVQEVETGPRPGKDIIVFNDMNPFDNEIGLVNPNNRLMVRNLVSFETIGPRANGNTIWFDCGKNSRYPNACSLTEGIHTNLKQLIQSFGFDLEMVNSSETPLTDIPQDVKVIFLWLPRIAYSLNEINNLKLFAEQGGRIVFIGEFDGFYEAIGFQVQNHFLENMGSDMRNIGGNLACFGIERNIPANSLRPHPITRDMAGVTFACASIVETGENDYPFVYDPSNTQILASVAQINTVPITELSPFRINPNLKMKSSADDKHWPYPGVITD</sequence>
<feature type="transmembrane region" description="Helical" evidence="1">
    <location>
        <begin position="12"/>
        <end position="30"/>
    </location>
</feature>
<dbReference type="Proteomes" id="UP000192333">
    <property type="component" value="Chromosome I"/>
</dbReference>
<accession>A0A1W2H6C2</accession>
<reference evidence="4" key="1">
    <citation type="submission" date="2017-04" db="EMBL/GenBank/DDBJ databases">
        <authorList>
            <person name="Varghese N."/>
            <person name="Submissions S."/>
        </authorList>
    </citation>
    <scope>NUCLEOTIDE SEQUENCE [LARGE SCALE GENOMIC DNA]</scope>
    <source>
        <strain evidence="4">DSM 16537</strain>
    </source>
</reference>
<dbReference type="RefSeq" id="WP_084121272.1">
    <property type="nucleotide sequence ID" value="NZ_LT838813.1"/>
</dbReference>
<gene>
    <name evidence="3" type="ORF">SAMN00777080_3122</name>
</gene>
<organism evidence="3 4">
    <name type="scientific">Aquiflexum balticum DSM 16537</name>
    <dbReference type="NCBI Taxonomy" id="758820"/>
    <lineage>
        <taxon>Bacteria</taxon>
        <taxon>Pseudomonadati</taxon>
        <taxon>Bacteroidota</taxon>
        <taxon>Cytophagia</taxon>
        <taxon>Cytophagales</taxon>
        <taxon>Cyclobacteriaceae</taxon>
        <taxon>Aquiflexum</taxon>
    </lineage>
</organism>
<keyword evidence="1" id="KW-0812">Transmembrane</keyword>
<feature type="domain" description="BIG2" evidence="2">
    <location>
        <begin position="198"/>
        <end position="278"/>
    </location>
</feature>
<dbReference type="Gene3D" id="2.60.40.1080">
    <property type="match status" value="1"/>
</dbReference>
<dbReference type="InterPro" id="IPR003343">
    <property type="entry name" value="Big_2"/>
</dbReference>
<keyword evidence="4" id="KW-1185">Reference proteome</keyword>
<dbReference type="InterPro" id="IPR008964">
    <property type="entry name" value="Invasin/intimin_cell_adhesion"/>
</dbReference>
<evidence type="ECO:0000259" key="2">
    <source>
        <dbReference type="SMART" id="SM00635"/>
    </source>
</evidence>
<keyword evidence="1" id="KW-0472">Membrane</keyword>
<dbReference type="EMBL" id="LT838813">
    <property type="protein sequence ID" value="SMD44500.1"/>
    <property type="molecule type" value="Genomic_DNA"/>
</dbReference>
<protein>
    <submittedName>
        <fullName evidence="3">Ig-like domain (Group 2)</fullName>
    </submittedName>
</protein>